<evidence type="ECO:0000313" key="2">
    <source>
        <dbReference type="Proteomes" id="UP001165186"/>
    </source>
</evidence>
<protein>
    <submittedName>
        <fullName evidence="1">Uncharacterized protein</fullName>
    </submittedName>
</protein>
<evidence type="ECO:0000313" key="1">
    <source>
        <dbReference type="EMBL" id="GME26980.1"/>
    </source>
</evidence>
<gene>
    <name evidence="1" type="primary">g12029</name>
    <name evidence="1" type="ORF">NpPPO83_00012029</name>
</gene>
<comment type="caution">
    <text evidence="1">The sequence shown here is derived from an EMBL/GenBank/DDBJ whole genome shotgun (WGS) entry which is preliminary data.</text>
</comment>
<reference evidence="1" key="1">
    <citation type="submission" date="2024-09" db="EMBL/GenBank/DDBJ databases">
        <title>Draft Genome Sequences of Neofusicoccum parvum.</title>
        <authorList>
            <person name="Ashida A."/>
            <person name="Camagna M."/>
            <person name="Tanaka A."/>
            <person name="Takemoto D."/>
        </authorList>
    </citation>
    <scope>NUCLEOTIDE SEQUENCE</scope>
    <source>
        <strain evidence="1">PPO83</strain>
    </source>
</reference>
<accession>A0ACB5S2M1</accession>
<keyword evidence="2" id="KW-1185">Reference proteome</keyword>
<dbReference type="EMBL" id="BSXG01000033">
    <property type="protein sequence ID" value="GME26980.1"/>
    <property type="molecule type" value="Genomic_DNA"/>
</dbReference>
<organism evidence="1 2">
    <name type="scientific">Neofusicoccum parvum</name>
    <dbReference type="NCBI Taxonomy" id="310453"/>
    <lineage>
        <taxon>Eukaryota</taxon>
        <taxon>Fungi</taxon>
        <taxon>Dikarya</taxon>
        <taxon>Ascomycota</taxon>
        <taxon>Pezizomycotina</taxon>
        <taxon>Dothideomycetes</taxon>
        <taxon>Dothideomycetes incertae sedis</taxon>
        <taxon>Botryosphaeriales</taxon>
        <taxon>Botryosphaeriaceae</taxon>
        <taxon>Neofusicoccum</taxon>
    </lineage>
</organism>
<sequence>MADTLIKNMRDERNAINLQMARLSGDIQHVQQRQGRLGKAIPGVLKEQIKKHQSFSADLKEHETEVWKQLKTDREQIDQLCDDIGEIHGCVGQVARRVDVALVPHHWAGIA</sequence>
<proteinExistence type="predicted"/>
<dbReference type="Proteomes" id="UP001165186">
    <property type="component" value="Unassembled WGS sequence"/>
</dbReference>
<name>A0ACB5S2M1_9PEZI</name>